<reference evidence="14" key="1">
    <citation type="submission" date="2022-12" db="EMBL/GenBank/DDBJ databases">
        <authorList>
            <person name="Alioto T."/>
            <person name="Alioto T."/>
            <person name="Gomez Garrido J."/>
        </authorList>
    </citation>
    <scope>NUCLEOTIDE SEQUENCE</scope>
</reference>
<keyword evidence="10" id="KW-0393">Immunoglobulin domain</keyword>
<evidence type="ECO:0000259" key="13">
    <source>
        <dbReference type="PROSITE" id="PS50835"/>
    </source>
</evidence>
<evidence type="ECO:0000256" key="1">
    <source>
        <dbReference type="ARBA" id="ARBA00004251"/>
    </source>
</evidence>
<comment type="subcellular location">
    <subcellularLocation>
        <location evidence="1">Cell membrane</location>
        <topology evidence="1">Single-pass type I membrane protein</topology>
    </subcellularLocation>
</comment>
<feature type="domain" description="Ig-like" evidence="13">
    <location>
        <begin position="281"/>
        <end position="358"/>
    </location>
</feature>
<keyword evidence="8" id="KW-0675">Receptor</keyword>
<evidence type="ECO:0000256" key="5">
    <source>
        <dbReference type="ARBA" id="ARBA00022989"/>
    </source>
</evidence>
<keyword evidence="7" id="KW-1015">Disulfide bond</keyword>
<evidence type="ECO:0000313" key="14">
    <source>
        <dbReference type="EMBL" id="CAI5772464.1"/>
    </source>
</evidence>
<evidence type="ECO:0000313" key="15">
    <source>
        <dbReference type="Proteomes" id="UP001178461"/>
    </source>
</evidence>
<dbReference type="InterPro" id="IPR013106">
    <property type="entry name" value="Ig_V-set"/>
</dbReference>
<gene>
    <name evidence="14" type="ORF">PODLI_1B035640</name>
</gene>
<dbReference type="PANTHER" id="PTHR25466:SF2">
    <property type="entry name" value="T-LYMPHOCYTE ACTIVATION ANTIGEN CD86"/>
    <property type="match status" value="1"/>
</dbReference>
<keyword evidence="6 12" id="KW-0472">Membrane</keyword>
<evidence type="ECO:0000256" key="11">
    <source>
        <dbReference type="SAM" id="MobiDB-lite"/>
    </source>
</evidence>
<dbReference type="GO" id="GO:0071222">
    <property type="term" value="P:cellular response to lipopolysaccharide"/>
    <property type="evidence" value="ECO:0007669"/>
    <property type="project" value="TreeGrafter"/>
</dbReference>
<dbReference type="GO" id="GO:0031295">
    <property type="term" value="P:T cell costimulation"/>
    <property type="evidence" value="ECO:0007669"/>
    <property type="project" value="TreeGrafter"/>
</dbReference>
<evidence type="ECO:0000256" key="7">
    <source>
        <dbReference type="ARBA" id="ARBA00023157"/>
    </source>
</evidence>
<feature type="compositionally biased region" description="Basic residues" evidence="11">
    <location>
        <begin position="76"/>
        <end position="87"/>
    </location>
</feature>
<dbReference type="InterPro" id="IPR051713">
    <property type="entry name" value="T-cell_Activation_Regulation"/>
</dbReference>
<name>A0AA35P2D8_9SAUR</name>
<keyword evidence="2" id="KW-1003">Cell membrane</keyword>
<evidence type="ECO:0000256" key="2">
    <source>
        <dbReference type="ARBA" id="ARBA00022475"/>
    </source>
</evidence>
<sequence>MRRHGASRAARAPISSGREGRRRLRLGARPRESPLSSLPFPPREGEASASCGASFAAGSFLKEAAAPEKQRAAPLGRRRRPTAAHHPRLSICGCKASPRGNFGVRRWRREGRPAGGSSCPRAEAAAAAATMVPKRFGFMMFLWVQTAANISVTGIIGSTVELRCDELNGTFILNNFRVTWRKEGEIKCFVETYDSDEDLTSYRKKNQCADFRDRTRFTEELKEGKFTLQLLRISPKDEFTYTCVVLRKNEERKFEVHREVKTNLKVAANYSAPVLTHMLSGEEMTFNCTSSHGYPQPKVYWVNHTDISLLNSTQQYTRAPDGTISVFSMLTVKAATAIKLECTIENEQLHQNLTASIDTSSPENSPSVDNSPSKTKGVVLASVAAVSIVILLILYIGWKKRRTSVL</sequence>
<evidence type="ECO:0000256" key="3">
    <source>
        <dbReference type="ARBA" id="ARBA00022692"/>
    </source>
</evidence>
<dbReference type="GO" id="GO:0042102">
    <property type="term" value="P:positive regulation of T cell proliferation"/>
    <property type="evidence" value="ECO:0007669"/>
    <property type="project" value="TreeGrafter"/>
</dbReference>
<dbReference type="SMART" id="SM00409">
    <property type="entry name" value="IG"/>
    <property type="match status" value="2"/>
</dbReference>
<keyword evidence="5 12" id="KW-1133">Transmembrane helix</keyword>
<dbReference type="AlphaFoldDB" id="A0AA35P2D8"/>
<evidence type="ECO:0000256" key="8">
    <source>
        <dbReference type="ARBA" id="ARBA00023170"/>
    </source>
</evidence>
<dbReference type="SUPFAM" id="SSF48726">
    <property type="entry name" value="Immunoglobulin"/>
    <property type="match status" value="2"/>
</dbReference>
<dbReference type="Gene3D" id="2.60.40.10">
    <property type="entry name" value="Immunoglobulins"/>
    <property type="match status" value="2"/>
</dbReference>
<dbReference type="Pfam" id="PF07686">
    <property type="entry name" value="V-set"/>
    <property type="match status" value="1"/>
</dbReference>
<accession>A0AA35P2D8</accession>
<keyword evidence="9" id="KW-0325">Glycoprotein</keyword>
<organism evidence="14 15">
    <name type="scientific">Podarcis lilfordi</name>
    <name type="common">Lilford's wall lizard</name>
    <dbReference type="NCBI Taxonomy" id="74358"/>
    <lineage>
        <taxon>Eukaryota</taxon>
        <taxon>Metazoa</taxon>
        <taxon>Chordata</taxon>
        <taxon>Craniata</taxon>
        <taxon>Vertebrata</taxon>
        <taxon>Euteleostomi</taxon>
        <taxon>Lepidosauria</taxon>
        <taxon>Squamata</taxon>
        <taxon>Bifurcata</taxon>
        <taxon>Unidentata</taxon>
        <taxon>Episquamata</taxon>
        <taxon>Laterata</taxon>
        <taxon>Lacertibaenia</taxon>
        <taxon>Lacertidae</taxon>
        <taxon>Podarcis</taxon>
    </lineage>
</organism>
<dbReference type="Pfam" id="PF22705">
    <property type="entry name" value="C2-set_3"/>
    <property type="match status" value="1"/>
</dbReference>
<dbReference type="PROSITE" id="PS50835">
    <property type="entry name" value="IG_LIKE"/>
    <property type="match status" value="2"/>
</dbReference>
<dbReference type="GO" id="GO:0042130">
    <property type="term" value="P:negative regulation of T cell proliferation"/>
    <property type="evidence" value="ECO:0007669"/>
    <property type="project" value="TreeGrafter"/>
</dbReference>
<evidence type="ECO:0000256" key="4">
    <source>
        <dbReference type="ARBA" id="ARBA00022729"/>
    </source>
</evidence>
<feature type="region of interest" description="Disordered" evidence="11">
    <location>
        <begin position="66"/>
        <end position="87"/>
    </location>
</feature>
<dbReference type="PANTHER" id="PTHR25466">
    <property type="entry name" value="T-LYMPHOCYTE ACTIVATION ANTIGEN"/>
    <property type="match status" value="1"/>
</dbReference>
<dbReference type="InterPro" id="IPR003599">
    <property type="entry name" value="Ig_sub"/>
</dbReference>
<keyword evidence="15" id="KW-1185">Reference proteome</keyword>
<feature type="region of interest" description="Disordered" evidence="11">
    <location>
        <begin position="1"/>
        <end position="49"/>
    </location>
</feature>
<dbReference type="InterPro" id="IPR013783">
    <property type="entry name" value="Ig-like_fold"/>
</dbReference>
<protein>
    <submittedName>
        <fullName evidence="14">ICOS ligand isoform X2</fullName>
    </submittedName>
</protein>
<dbReference type="InterPro" id="IPR007110">
    <property type="entry name" value="Ig-like_dom"/>
</dbReference>
<dbReference type="InterPro" id="IPR036179">
    <property type="entry name" value="Ig-like_dom_sf"/>
</dbReference>
<dbReference type="GO" id="GO:0006955">
    <property type="term" value="P:immune response"/>
    <property type="evidence" value="ECO:0007669"/>
    <property type="project" value="TreeGrafter"/>
</dbReference>
<keyword evidence="3 12" id="KW-0812">Transmembrane</keyword>
<dbReference type="Proteomes" id="UP001178461">
    <property type="component" value="Chromosome 4"/>
</dbReference>
<evidence type="ECO:0000256" key="10">
    <source>
        <dbReference type="ARBA" id="ARBA00023319"/>
    </source>
</evidence>
<dbReference type="GO" id="GO:0007166">
    <property type="term" value="P:cell surface receptor signaling pathway"/>
    <property type="evidence" value="ECO:0007669"/>
    <property type="project" value="TreeGrafter"/>
</dbReference>
<dbReference type="EMBL" id="OX395129">
    <property type="protein sequence ID" value="CAI5772464.1"/>
    <property type="molecule type" value="Genomic_DNA"/>
</dbReference>
<dbReference type="GO" id="GO:0009897">
    <property type="term" value="C:external side of plasma membrane"/>
    <property type="evidence" value="ECO:0007669"/>
    <property type="project" value="TreeGrafter"/>
</dbReference>
<evidence type="ECO:0000256" key="12">
    <source>
        <dbReference type="SAM" id="Phobius"/>
    </source>
</evidence>
<evidence type="ECO:0000256" key="9">
    <source>
        <dbReference type="ARBA" id="ARBA00023180"/>
    </source>
</evidence>
<dbReference type="InterPro" id="IPR053896">
    <property type="entry name" value="BTN3A2-like_Ig-C"/>
</dbReference>
<feature type="domain" description="Ig-like" evidence="13">
    <location>
        <begin position="157"/>
        <end position="255"/>
    </location>
</feature>
<evidence type="ECO:0000256" key="6">
    <source>
        <dbReference type="ARBA" id="ARBA00023136"/>
    </source>
</evidence>
<proteinExistence type="predicted"/>
<keyword evidence="4" id="KW-0732">Signal</keyword>
<feature type="transmembrane region" description="Helical" evidence="12">
    <location>
        <begin position="377"/>
        <end position="398"/>
    </location>
</feature>